<sequence>MVDADQPRPAAQPARYSAVRLNSPEWFARVGEVARVIGSDRFHRELVELAGAAINHDACWIIRYSRVAPPDVLYTKDVASDVVAYYTNLYSSVDPFSEYWKNNGSPGVLMLNDVSSPGQSWDMYHKVFQTLASISDELGMFFSTVGHCCFGLFLERETGRFSQTDIERARLIFPMLEGFHRSHLGALFNDLRNPRGTQVEGFITRPTLIEDRFGVDVFANDAWRDAARRAPALTDAVEALRVAPAGTIHTSGPLNVKVEVFDRDFPLAPGGRMYVLDAPQRGVADDPDRLLEDALGIFTPREREILLLLMNGQTTGEIAQKLSLSKGTIKNCRLRMYRKTGVGSERALVKHVMQSIGAR</sequence>
<organism evidence="5 7">
    <name type="scientific">Xanthobacter flavus</name>
    <dbReference type="NCBI Taxonomy" id="281"/>
    <lineage>
        <taxon>Bacteria</taxon>
        <taxon>Pseudomonadati</taxon>
        <taxon>Pseudomonadota</taxon>
        <taxon>Alphaproteobacteria</taxon>
        <taxon>Hyphomicrobiales</taxon>
        <taxon>Xanthobacteraceae</taxon>
        <taxon>Xanthobacter</taxon>
    </lineage>
</organism>
<accession>A0A9W6FL10</accession>
<evidence type="ECO:0000313" key="7">
    <source>
        <dbReference type="Proteomes" id="UP001144397"/>
    </source>
</evidence>
<dbReference type="Proteomes" id="UP001245370">
    <property type="component" value="Unassembled WGS sequence"/>
</dbReference>
<protein>
    <submittedName>
        <fullName evidence="6">DNA-binding CsgD family transcriptional regulator</fullName>
    </submittedName>
</protein>
<evidence type="ECO:0000256" key="3">
    <source>
        <dbReference type="ARBA" id="ARBA00023163"/>
    </source>
</evidence>
<dbReference type="Pfam" id="PF00196">
    <property type="entry name" value="GerE"/>
    <property type="match status" value="1"/>
</dbReference>
<dbReference type="EMBL" id="JAVDPY010000006">
    <property type="protein sequence ID" value="MDR6334899.1"/>
    <property type="molecule type" value="Genomic_DNA"/>
</dbReference>
<dbReference type="InterPro" id="IPR000792">
    <property type="entry name" value="Tscrpt_reg_LuxR_C"/>
</dbReference>
<dbReference type="GO" id="GO:0003677">
    <property type="term" value="F:DNA binding"/>
    <property type="evidence" value="ECO:0007669"/>
    <property type="project" value="UniProtKB-KW"/>
</dbReference>
<dbReference type="PROSITE" id="PS00622">
    <property type="entry name" value="HTH_LUXR_1"/>
    <property type="match status" value="1"/>
</dbReference>
<dbReference type="PANTHER" id="PTHR44688">
    <property type="entry name" value="DNA-BINDING TRANSCRIPTIONAL ACTIVATOR DEVR_DOSR"/>
    <property type="match status" value="1"/>
</dbReference>
<evidence type="ECO:0000313" key="8">
    <source>
        <dbReference type="Proteomes" id="UP001245370"/>
    </source>
</evidence>
<evidence type="ECO:0000313" key="5">
    <source>
        <dbReference type="EMBL" id="GLI23880.1"/>
    </source>
</evidence>
<keyword evidence="1" id="KW-0805">Transcription regulation</keyword>
<dbReference type="PROSITE" id="PS50043">
    <property type="entry name" value="HTH_LUXR_2"/>
    <property type="match status" value="1"/>
</dbReference>
<proteinExistence type="predicted"/>
<dbReference type="Gene3D" id="1.10.10.10">
    <property type="entry name" value="Winged helix-like DNA-binding domain superfamily/Winged helix DNA-binding domain"/>
    <property type="match status" value="1"/>
</dbReference>
<dbReference type="SMART" id="SM00421">
    <property type="entry name" value="HTH_LUXR"/>
    <property type="match status" value="1"/>
</dbReference>
<gene>
    <name evidence="6" type="ORF">GGQ86_003389</name>
    <name evidence="5" type="ORF">XFLAVUS301_35540</name>
</gene>
<dbReference type="GO" id="GO:0006355">
    <property type="term" value="P:regulation of DNA-templated transcription"/>
    <property type="evidence" value="ECO:0007669"/>
    <property type="project" value="InterPro"/>
</dbReference>
<keyword evidence="8" id="KW-1185">Reference proteome</keyword>
<reference evidence="5" key="1">
    <citation type="submission" date="2022-12" db="EMBL/GenBank/DDBJ databases">
        <title>Reference genome sequencing for broad-spectrum identification of bacterial and archaeal isolates by mass spectrometry.</title>
        <authorList>
            <person name="Sekiguchi Y."/>
            <person name="Tourlousse D.M."/>
        </authorList>
    </citation>
    <scope>NUCLEOTIDE SEQUENCE</scope>
    <source>
        <strain evidence="5">301</strain>
    </source>
</reference>
<dbReference type="GeneID" id="95764335"/>
<dbReference type="Proteomes" id="UP001144397">
    <property type="component" value="Unassembled WGS sequence"/>
</dbReference>
<dbReference type="CDD" id="cd06170">
    <property type="entry name" value="LuxR_C_like"/>
    <property type="match status" value="1"/>
</dbReference>
<reference evidence="6 8" key="2">
    <citation type="submission" date="2023-07" db="EMBL/GenBank/DDBJ databases">
        <title>Genomic Encyclopedia of Type Strains, Phase IV (KMG-IV): sequencing the most valuable type-strain genomes for metagenomic binning, comparative biology and taxonomic classification.</title>
        <authorList>
            <person name="Goeker M."/>
        </authorList>
    </citation>
    <scope>NUCLEOTIDE SEQUENCE [LARGE SCALE GENOMIC DNA]</scope>
    <source>
        <strain evidence="6 8">DSM 338</strain>
    </source>
</reference>
<dbReference type="InterPro" id="IPR036388">
    <property type="entry name" value="WH-like_DNA-bd_sf"/>
</dbReference>
<dbReference type="PANTHER" id="PTHR44688:SF16">
    <property type="entry name" value="DNA-BINDING TRANSCRIPTIONAL ACTIVATOR DEVR_DOSR"/>
    <property type="match status" value="1"/>
</dbReference>
<comment type="caution">
    <text evidence="5">The sequence shown here is derived from an EMBL/GenBank/DDBJ whole genome shotgun (WGS) entry which is preliminary data.</text>
</comment>
<dbReference type="RefSeq" id="WP_281808704.1">
    <property type="nucleotide sequence ID" value="NZ_BSDO01000005.1"/>
</dbReference>
<evidence type="ECO:0000256" key="1">
    <source>
        <dbReference type="ARBA" id="ARBA00023015"/>
    </source>
</evidence>
<keyword evidence="2 6" id="KW-0238">DNA-binding</keyword>
<evidence type="ECO:0000259" key="4">
    <source>
        <dbReference type="PROSITE" id="PS50043"/>
    </source>
</evidence>
<dbReference type="EMBL" id="BSDO01000005">
    <property type="protein sequence ID" value="GLI23880.1"/>
    <property type="molecule type" value="Genomic_DNA"/>
</dbReference>
<keyword evidence="3" id="KW-0804">Transcription</keyword>
<dbReference type="AlphaFoldDB" id="A0A9W6FL10"/>
<dbReference type="InterPro" id="IPR016032">
    <property type="entry name" value="Sig_transdc_resp-reg_C-effctor"/>
</dbReference>
<feature type="domain" description="HTH luxR-type" evidence="4">
    <location>
        <begin position="291"/>
        <end position="356"/>
    </location>
</feature>
<dbReference type="PRINTS" id="PR00038">
    <property type="entry name" value="HTHLUXR"/>
</dbReference>
<evidence type="ECO:0000256" key="2">
    <source>
        <dbReference type="ARBA" id="ARBA00023125"/>
    </source>
</evidence>
<evidence type="ECO:0000313" key="6">
    <source>
        <dbReference type="EMBL" id="MDR6334899.1"/>
    </source>
</evidence>
<name>A0A9W6FL10_XANFL</name>
<dbReference type="SUPFAM" id="SSF46894">
    <property type="entry name" value="C-terminal effector domain of the bipartite response regulators"/>
    <property type="match status" value="1"/>
</dbReference>